<gene>
    <name evidence="1" type="ORF">Nepgr_027237</name>
</gene>
<dbReference type="EMBL" id="BSYO01000029">
    <property type="protein sequence ID" value="GMH25394.1"/>
    <property type="molecule type" value="Genomic_DNA"/>
</dbReference>
<comment type="caution">
    <text evidence="1">The sequence shown here is derived from an EMBL/GenBank/DDBJ whole genome shotgun (WGS) entry which is preliminary data.</text>
</comment>
<sequence length="661" mass="73285">MTWMLDHIGDRVIRADGKVLLVIAARLWCLCCNLLCTLCRLPRPDGMLCLCALDRIMATGLFLCGWLADRGRLHQIADRLLGRFSLLWPISFNTCGRSHLPPETDLAGNFADLRWVGPSASPVSRWGFGISVEISLLLVLLEADAETEAVGSPDVLTFPHCYYFEVVCKLLSFNLGWDAYMPIRFVFGCCWTSYPSNRLDMMKVTVIGSGLMVGLVCCSWLAGLDFDSFLATSDAAAVDWCRFDGRDAAAFCCLMVVVDAKSLVQSDYPLLKRDEISQFPAPDASFLVCLKSMDLRNSPYCHNMPRPLAKPKTWLLIDLTLVLSPLTSHLPLLLPLFRYDCPLEMCSPIWPRRLQLILSPEGDNMPIQQDAVPKNVTLGDTSNGSGALLSMDVHDVDKSQYLTLGYAVTFGFEQEVTAADLNVPLEMALHADLATEGHVVSNEQMISSTSPCLAHVVSKELVMDVKDSINSFAVLQVVLLPDLGYLAVEAHSLDMLQFFPGQKDFRSGCDQMLIWNAVPFHPVWKAGWFSRLACDKLPIWNAVLFRPIWESLMDWFVDLAFVSEDTLLPVNLFGCALCELIFPVRLPRLADVDDLALLGTPVLSHVPVLDARSTPCTVGTDRELVSEGAILPKRTISSKSAGIPFRDIVRENYIQALNPSV</sequence>
<dbReference type="Proteomes" id="UP001279734">
    <property type="component" value="Unassembled WGS sequence"/>
</dbReference>
<accession>A0AAD3Y2X1</accession>
<proteinExistence type="predicted"/>
<organism evidence="1 2">
    <name type="scientific">Nepenthes gracilis</name>
    <name type="common">Slender pitcher plant</name>
    <dbReference type="NCBI Taxonomy" id="150966"/>
    <lineage>
        <taxon>Eukaryota</taxon>
        <taxon>Viridiplantae</taxon>
        <taxon>Streptophyta</taxon>
        <taxon>Embryophyta</taxon>
        <taxon>Tracheophyta</taxon>
        <taxon>Spermatophyta</taxon>
        <taxon>Magnoliopsida</taxon>
        <taxon>eudicotyledons</taxon>
        <taxon>Gunneridae</taxon>
        <taxon>Pentapetalae</taxon>
        <taxon>Caryophyllales</taxon>
        <taxon>Nepenthaceae</taxon>
        <taxon>Nepenthes</taxon>
    </lineage>
</organism>
<dbReference type="AlphaFoldDB" id="A0AAD3Y2X1"/>
<protein>
    <submittedName>
        <fullName evidence="1">Uncharacterized protein</fullName>
    </submittedName>
</protein>
<keyword evidence="2" id="KW-1185">Reference proteome</keyword>
<reference evidence="1" key="1">
    <citation type="submission" date="2023-05" db="EMBL/GenBank/DDBJ databases">
        <title>Nepenthes gracilis genome sequencing.</title>
        <authorList>
            <person name="Fukushima K."/>
        </authorList>
    </citation>
    <scope>NUCLEOTIDE SEQUENCE</scope>
    <source>
        <strain evidence="1">SING2019-196</strain>
    </source>
</reference>
<evidence type="ECO:0000313" key="1">
    <source>
        <dbReference type="EMBL" id="GMH25394.1"/>
    </source>
</evidence>
<name>A0AAD3Y2X1_NEPGR</name>
<evidence type="ECO:0000313" key="2">
    <source>
        <dbReference type="Proteomes" id="UP001279734"/>
    </source>
</evidence>